<proteinExistence type="predicted"/>
<dbReference type="SUPFAM" id="SSF53474">
    <property type="entry name" value="alpha/beta-Hydrolases"/>
    <property type="match status" value="1"/>
</dbReference>
<organism evidence="2 3">
    <name type="scientific">Chaetomium globosum (strain ATCC 6205 / CBS 148.51 / DSM 1962 / NBRC 6347 / NRRL 1970)</name>
    <name type="common">Soil fungus</name>
    <dbReference type="NCBI Taxonomy" id="306901"/>
    <lineage>
        <taxon>Eukaryota</taxon>
        <taxon>Fungi</taxon>
        <taxon>Dikarya</taxon>
        <taxon>Ascomycota</taxon>
        <taxon>Pezizomycotina</taxon>
        <taxon>Sordariomycetes</taxon>
        <taxon>Sordariomycetidae</taxon>
        <taxon>Sordariales</taxon>
        <taxon>Chaetomiaceae</taxon>
        <taxon>Chaetomium</taxon>
    </lineage>
</organism>
<dbReference type="InterPro" id="IPR029058">
    <property type="entry name" value="AB_hydrolase_fold"/>
</dbReference>
<feature type="domain" description="AB hydrolase-1" evidence="1">
    <location>
        <begin position="25"/>
        <end position="121"/>
    </location>
</feature>
<dbReference type="PANTHER" id="PTHR43798:SF5">
    <property type="entry name" value="MONOACYLGLYCEROL LIPASE ABHD6"/>
    <property type="match status" value="1"/>
</dbReference>
<name>Q2GM07_CHAGB</name>
<dbReference type="EMBL" id="CH408038">
    <property type="protein sequence ID" value="EAQ82873.1"/>
    <property type="molecule type" value="Genomic_DNA"/>
</dbReference>
<dbReference type="Gene3D" id="3.40.50.1820">
    <property type="entry name" value="alpha/beta hydrolase"/>
    <property type="match status" value="1"/>
</dbReference>
<accession>Q2GM07</accession>
<sequence length="281" mass="31198">MAAPSLNPPTTSLSFTSLNDDKPTTIILLHGGFTSRLEFALVIPHLSAFHLLLPDLPLHSASRHITPGTTDNSARHVVDLIQAHAHGGQAHVVGVSMGGYIGQCLALDRPDLVRSLFVTGAAPAVGKRLFMARWTTLTYYSMKLMLCWLPEWVYRWQTALMGLKQSDDLVAELRANITWPLVRDMFPWILGFTLEDVRRLRVRTLTVAGARGDDVPMLERTADALRRRRTDGGEAWPEDGSGGVVLREAEHAWDLQFPELFAQGVAAWVEGGELPKEFERV</sequence>
<dbReference type="Pfam" id="PF00561">
    <property type="entry name" value="Abhydrolase_1"/>
    <property type="match status" value="1"/>
</dbReference>
<dbReference type="RefSeq" id="XP_001230220.1">
    <property type="nucleotide sequence ID" value="XM_001230218.1"/>
</dbReference>
<gene>
    <name evidence="2" type="ORF">CHGG_11049</name>
</gene>
<dbReference type="Proteomes" id="UP000001056">
    <property type="component" value="Unassembled WGS sequence"/>
</dbReference>
<dbReference type="GeneID" id="4397380"/>
<dbReference type="InterPro" id="IPR050266">
    <property type="entry name" value="AB_hydrolase_sf"/>
</dbReference>
<dbReference type="eggNOG" id="ENOG502SR70">
    <property type="taxonomic scope" value="Eukaryota"/>
</dbReference>
<dbReference type="InParanoid" id="Q2GM07"/>
<dbReference type="AlphaFoldDB" id="Q2GM07"/>
<keyword evidence="3" id="KW-1185">Reference proteome</keyword>
<protein>
    <recommendedName>
        <fullName evidence="1">AB hydrolase-1 domain-containing protein</fullName>
    </recommendedName>
</protein>
<dbReference type="InterPro" id="IPR000073">
    <property type="entry name" value="AB_hydrolase_1"/>
</dbReference>
<dbReference type="ESTHER" id="chagb-q2gm07">
    <property type="family name" value="6_AlphaBeta_hydrolase"/>
</dbReference>
<dbReference type="GO" id="GO:0047372">
    <property type="term" value="F:monoacylglycerol lipase activity"/>
    <property type="evidence" value="ECO:0007669"/>
    <property type="project" value="TreeGrafter"/>
</dbReference>
<dbReference type="VEuPathDB" id="FungiDB:CHGG_11049"/>
<dbReference type="PANTHER" id="PTHR43798">
    <property type="entry name" value="MONOACYLGLYCEROL LIPASE"/>
    <property type="match status" value="1"/>
</dbReference>
<evidence type="ECO:0000313" key="3">
    <source>
        <dbReference type="Proteomes" id="UP000001056"/>
    </source>
</evidence>
<evidence type="ECO:0000259" key="1">
    <source>
        <dbReference type="Pfam" id="PF00561"/>
    </source>
</evidence>
<reference evidence="3" key="1">
    <citation type="journal article" date="2015" name="Genome Announc.">
        <title>Draft genome sequence of the cellulolytic fungus Chaetomium globosum.</title>
        <authorList>
            <person name="Cuomo C.A."/>
            <person name="Untereiner W.A."/>
            <person name="Ma L.-J."/>
            <person name="Grabherr M."/>
            <person name="Birren B.W."/>
        </authorList>
    </citation>
    <scope>NUCLEOTIDE SEQUENCE [LARGE SCALE GENOMIC DNA]</scope>
    <source>
        <strain evidence="3">ATCC 6205 / CBS 148.51 / DSM 1962 / NBRC 6347 / NRRL 1970</strain>
    </source>
</reference>
<evidence type="ECO:0000313" key="2">
    <source>
        <dbReference type="EMBL" id="EAQ82873.1"/>
    </source>
</evidence>
<dbReference type="OrthoDB" id="8119704at2759"/>
<dbReference type="GO" id="GO:0016020">
    <property type="term" value="C:membrane"/>
    <property type="evidence" value="ECO:0007669"/>
    <property type="project" value="TreeGrafter"/>
</dbReference>
<dbReference type="HOGENOM" id="CLU_057358_1_0_1"/>
<dbReference type="OMA" id="RGMRHPW"/>
<dbReference type="GO" id="GO:0046464">
    <property type="term" value="P:acylglycerol catabolic process"/>
    <property type="evidence" value="ECO:0007669"/>
    <property type="project" value="TreeGrafter"/>
</dbReference>